<dbReference type="KEGG" id="cvn:111114593"/>
<evidence type="ECO:0000256" key="8">
    <source>
        <dbReference type="ARBA" id="ARBA00023037"/>
    </source>
</evidence>
<evidence type="ECO:0000259" key="15">
    <source>
        <dbReference type="Pfam" id="PF20805"/>
    </source>
</evidence>
<feature type="domain" description="Integrin alpha second immunoglobulin-like" evidence="15">
    <location>
        <begin position="635"/>
        <end position="733"/>
    </location>
</feature>
<evidence type="ECO:0000313" key="17">
    <source>
        <dbReference type="RefSeq" id="XP_022308672.1"/>
    </source>
</evidence>
<dbReference type="PANTHER" id="PTHR23220">
    <property type="entry name" value="INTEGRIN ALPHA"/>
    <property type="match status" value="1"/>
</dbReference>
<dbReference type="OrthoDB" id="5573735at2759"/>
<feature type="chain" id="PRO_5034500857" evidence="13">
    <location>
        <begin position="22"/>
        <end position="1054"/>
    </location>
</feature>
<organism evidence="16 17">
    <name type="scientific">Crassostrea virginica</name>
    <name type="common">Eastern oyster</name>
    <dbReference type="NCBI Taxonomy" id="6565"/>
    <lineage>
        <taxon>Eukaryota</taxon>
        <taxon>Metazoa</taxon>
        <taxon>Spiralia</taxon>
        <taxon>Lophotrochozoa</taxon>
        <taxon>Mollusca</taxon>
        <taxon>Bivalvia</taxon>
        <taxon>Autobranchia</taxon>
        <taxon>Pteriomorphia</taxon>
        <taxon>Ostreida</taxon>
        <taxon>Ostreoidea</taxon>
        <taxon>Ostreidae</taxon>
        <taxon>Crassostrea</taxon>
    </lineage>
</organism>
<keyword evidence="5" id="KW-0677">Repeat</keyword>
<evidence type="ECO:0000256" key="3">
    <source>
        <dbReference type="ARBA" id="ARBA00022692"/>
    </source>
</evidence>
<gene>
    <name evidence="17" type="primary">LOC111114593</name>
</gene>
<dbReference type="PRINTS" id="PR01185">
    <property type="entry name" value="INTEGRINA"/>
</dbReference>
<comment type="similarity">
    <text evidence="2 13">Belongs to the integrin alpha chain family.</text>
</comment>
<evidence type="ECO:0000256" key="7">
    <source>
        <dbReference type="ARBA" id="ARBA00022989"/>
    </source>
</evidence>
<dbReference type="Pfam" id="PF08441">
    <property type="entry name" value="Integrin_A_Ig_1"/>
    <property type="match status" value="1"/>
</dbReference>
<dbReference type="PANTHER" id="PTHR23220:SF122">
    <property type="entry name" value="INTEGRIN ALPHA-PS1"/>
    <property type="match status" value="1"/>
</dbReference>
<evidence type="ECO:0000256" key="11">
    <source>
        <dbReference type="ARBA" id="ARBA00023180"/>
    </source>
</evidence>
<dbReference type="PROSITE" id="PS51470">
    <property type="entry name" value="FG_GAP"/>
    <property type="match status" value="2"/>
</dbReference>
<sequence length="1054" mass="113389">MTMNELLHIVKFLIFFPFASGFNLDVERAIVYQGTQGSYYGATTEMVSNPQGKWVLVGAPRQNHSGVIKPGAIYKCPVNTASTTGEGCTMLAIRANNKSSPSPAIQAEENQGLGLNMLITDQNLVACSPQWKQATSANTYMAYGKCSDIPVNGLSPNNNKFFNVPSSLQYTGGKVYYSHAEFGFSSARRVGFTGNKLVMGTPIVYGSTGGYILYQEGSTPAGFWEFFNIHSNSDANNLKATFRSGAYLGYAVGAGFFGTSATGNIVALGSPGFANNEGTIGAMGLFESSGTNMLMRKLITGKTPGSGFGQSIVVADFNNDGRDDLAVGAPMEGENSMNSLDVGAVYIYYGTRQATYIDNGQRLRGSGAVMARFGFSMACPGDLNKDGFNDLIVGAPYEDNNKGAIYVFNGGSPKMTDTYSQRILASNVNSNLRGFGFSLSKSNIDVDANTYVDTSIGSLLSAQAVVLRTRSIVSIVAVETLNPAIMPLNSSALACRGNSNNFNPCTTVQVCFNYSGDGLTNGIYVDYTLTSDPDTADVKARRFTFYENNITQGAVVNETSVLIASGATVCKTYDARIEVTDRNFFLRVNDNPKFDLTYKISSKFMGSEVRPLLDQNKASETAITTGRFLTQCQPSCKPDLQITGRALTTKVQVGNTQEAEVQVLVINLGDPAYGASVYLNSSLGVPFVSYTVLLEQGSDQMTCVAEGKGVRCTFDRSPLFSQQRGLVNVRFDVTAAKLTEGRGLRNLPAQIDIVGMAEVGNDVETSNNMAEMKINLELEATIQMTGSSKPDQVTISSSGNKMLILNQAYSIVNIGPSPLPAVKVAFTIPVLYNDKVIIAEADLRLTSYSPTTMCNMTYFPSTGAVTSSPQIVNPSVIVTPGSSVPLGCGVSGVACARYDCLLSEFAVDDLQPFILLANISEATLPDVPAGFTNIQYYSTAVVYPAESLQIPFNMKTNASFSADLRIIPAEILTPPQSLNLVPLIVGLVVGVLLMILLGVILWKLGFFRRKKREELNAYKRKSYAHQRQSRAAMRASRDIDAGDRQILSQYAQNN</sequence>
<dbReference type="InterPro" id="IPR018184">
    <property type="entry name" value="Integrin_alpha_C_CS"/>
</dbReference>
<dbReference type="InterPro" id="IPR000413">
    <property type="entry name" value="Integrin_alpha"/>
</dbReference>
<dbReference type="GeneID" id="111114593"/>
<dbReference type="AlphaFoldDB" id="A0A8B8BZ49"/>
<dbReference type="InterPro" id="IPR048285">
    <property type="entry name" value="Integrin_alpha_Ig-like_2"/>
</dbReference>
<dbReference type="GO" id="GO:0007160">
    <property type="term" value="P:cell-matrix adhesion"/>
    <property type="evidence" value="ECO:0007669"/>
    <property type="project" value="TreeGrafter"/>
</dbReference>
<dbReference type="Gene3D" id="2.60.40.1510">
    <property type="entry name" value="ntegrin, alpha v. Chain A, domain 3"/>
    <property type="match status" value="1"/>
</dbReference>
<keyword evidence="9 13" id="KW-0472">Membrane</keyword>
<dbReference type="SUPFAM" id="SSF69179">
    <property type="entry name" value="Integrin domains"/>
    <property type="match status" value="3"/>
</dbReference>
<dbReference type="Gene3D" id="2.130.10.130">
    <property type="entry name" value="Integrin alpha, N-terminal"/>
    <property type="match status" value="1"/>
</dbReference>
<evidence type="ECO:0000256" key="9">
    <source>
        <dbReference type="ARBA" id="ARBA00023136"/>
    </source>
</evidence>
<dbReference type="InterPro" id="IPR032695">
    <property type="entry name" value="Integrin_dom_sf"/>
</dbReference>
<dbReference type="SMART" id="SM00191">
    <property type="entry name" value="Int_alpha"/>
    <property type="match status" value="4"/>
</dbReference>
<accession>A0A8B8BZ49</accession>
<keyword evidence="3 13" id="KW-0812">Transmembrane</keyword>
<protein>
    <submittedName>
        <fullName evidence="17">Integrin alpha-4-like isoform X1</fullName>
    </submittedName>
</protein>
<evidence type="ECO:0000256" key="5">
    <source>
        <dbReference type="ARBA" id="ARBA00022737"/>
    </source>
</evidence>
<evidence type="ECO:0000256" key="13">
    <source>
        <dbReference type="RuleBase" id="RU003762"/>
    </source>
</evidence>
<keyword evidence="10 13" id="KW-0675">Receptor</keyword>
<evidence type="ECO:0000256" key="10">
    <source>
        <dbReference type="ARBA" id="ARBA00023170"/>
    </source>
</evidence>
<keyword evidence="6 13" id="KW-0130">Cell adhesion</keyword>
<dbReference type="Gene3D" id="2.60.40.1460">
    <property type="entry name" value="Integrin domains. Chain A, domain 2"/>
    <property type="match status" value="1"/>
</dbReference>
<keyword evidence="7 13" id="KW-1133">Transmembrane helix</keyword>
<dbReference type="RefSeq" id="XP_022308672.1">
    <property type="nucleotide sequence ID" value="XM_022452964.1"/>
</dbReference>
<dbReference type="GO" id="GO:0033627">
    <property type="term" value="P:cell adhesion mediated by integrin"/>
    <property type="evidence" value="ECO:0007669"/>
    <property type="project" value="TreeGrafter"/>
</dbReference>
<dbReference type="GO" id="GO:0098609">
    <property type="term" value="P:cell-cell adhesion"/>
    <property type="evidence" value="ECO:0007669"/>
    <property type="project" value="TreeGrafter"/>
</dbReference>
<dbReference type="Gene3D" id="2.60.40.1530">
    <property type="entry name" value="ntegrin, alpha v. Chain A, domain 4"/>
    <property type="match status" value="1"/>
</dbReference>
<evidence type="ECO:0000259" key="14">
    <source>
        <dbReference type="Pfam" id="PF08441"/>
    </source>
</evidence>
<proteinExistence type="inferred from homology"/>
<dbReference type="InterPro" id="IPR013517">
    <property type="entry name" value="FG-GAP"/>
</dbReference>
<dbReference type="InterPro" id="IPR013649">
    <property type="entry name" value="Integrin_alpha_Ig-like_1"/>
</dbReference>
<feature type="domain" description="Integrin alpha first immunoglubulin-like" evidence="14">
    <location>
        <begin position="469"/>
        <end position="620"/>
    </location>
</feature>
<evidence type="ECO:0000256" key="4">
    <source>
        <dbReference type="ARBA" id="ARBA00022729"/>
    </source>
</evidence>
<evidence type="ECO:0000256" key="6">
    <source>
        <dbReference type="ARBA" id="ARBA00022889"/>
    </source>
</evidence>
<keyword evidence="16" id="KW-1185">Reference proteome</keyword>
<dbReference type="GO" id="GO:0009897">
    <property type="term" value="C:external side of plasma membrane"/>
    <property type="evidence" value="ECO:0007669"/>
    <property type="project" value="TreeGrafter"/>
</dbReference>
<evidence type="ECO:0000256" key="12">
    <source>
        <dbReference type="PROSITE-ProRule" id="PRU00803"/>
    </source>
</evidence>
<name>A0A8B8BZ49_CRAVI</name>
<dbReference type="InterPro" id="IPR028994">
    <property type="entry name" value="Integrin_alpha_N"/>
</dbReference>
<dbReference type="Pfam" id="PF01839">
    <property type="entry name" value="FG-GAP"/>
    <property type="match status" value="2"/>
</dbReference>
<feature type="repeat" description="FG-GAP" evidence="12">
    <location>
        <begin position="294"/>
        <end position="357"/>
    </location>
</feature>
<dbReference type="Pfam" id="PF20805">
    <property type="entry name" value="Integrin_A_Ig_2"/>
    <property type="match status" value="1"/>
</dbReference>
<evidence type="ECO:0000256" key="2">
    <source>
        <dbReference type="ARBA" id="ARBA00008054"/>
    </source>
</evidence>
<dbReference type="GO" id="GO:0005178">
    <property type="term" value="F:integrin binding"/>
    <property type="evidence" value="ECO:0007669"/>
    <property type="project" value="TreeGrafter"/>
</dbReference>
<evidence type="ECO:0000256" key="1">
    <source>
        <dbReference type="ARBA" id="ARBA00004479"/>
    </source>
</evidence>
<keyword evidence="4 13" id="KW-0732">Signal</keyword>
<feature type="transmembrane region" description="Helical" evidence="13">
    <location>
        <begin position="980"/>
        <end position="1002"/>
    </location>
</feature>
<comment type="subcellular location">
    <subcellularLocation>
        <location evidence="1 13">Membrane</location>
        <topology evidence="1 13">Single-pass type I membrane protein</topology>
    </subcellularLocation>
</comment>
<dbReference type="GO" id="GO:0007229">
    <property type="term" value="P:integrin-mediated signaling pathway"/>
    <property type="evidence" value="ECO:0007669"/>
    <property type="project" value="UniProtKB-KW"/>
</dbReference>
<dbReference type="SUPFAM" id="SSF69318">
    <property type="entry name" value="Integrin alpha N-terminal domain"/>
    <property type="match status" value="1"/>
</dbReference>
<keyword evidence="11" id="KW-0325">Glycoprotein</keyword>
<dbReference type="PROSITE" id="PS00242">
    <property type="entry name" value="INTEGRIN_ALPHA"/>
    <property type="match status" value="1"/>
</dbReference>
<dbReference type="InterPro" id="IPR013519">
    <property type="entry name" value="Int_alpha_beta-p"/>
</dbReference>
<keyword evidence="8 13" id="KW-0401">Integrin</keyword>
<reference evidence="17" key="1">
    <citation type="submission" date="2025-08" db="UniProtKB">
        <authorList>
            <consortium name="RefSeq"/>
        </authorList>
    </citation>
    <scope>IDENTIFICATION</scope>
    <source>
        <tissue evidence="17">Whole sample</tissue>
    </source>
</reference>
<dbReference type="Gene3D" id="1.20.5.930">
    <property type="entry name" value="Bicelle-embedded integrin alpha(iib) transmembrane segment"/>
    <property type="match status" value="1"/>
</dbReference>
<evidence type="ECO:0000313" key="16">
    <source>
        <dbReference type="Proteomes" id="UP000694844"/>
    </source>
</evidence>
<feature type="signal peptide" evidence="13">
    <location>
        <begin position="1"/>
        <end position="21"/>
    </location>
</feature>
<dbReference type="GO" id="GO:0008305">
    <property type="term" value="C:integrin complex"/>
    <property type="evidence" value="ECO:0007669"/>
    <property type="project" value="InterPro"/>
</dbReference>
<feature type="repeat" description="FG-GAP" evidence="12">
    <location>
        <begin position="361"/>
        <end position="417"/>
    </location>
</feature>
<dbReference type="Proteomes" id="UP000694844">
    <property type="component" value="Chromosome 9"/>
</dbReference>